<feature type="transmembrane region" description="Helical" evidence="1">
    <location>
        <begin position="64"/>
        <end position="81"/>
    </location>
</feature>
<accession>A0AAE9XMT7</accession>
<keyword evidence="1" id="KW-0472">Membrane</keyword>
<organism evidence="2 3">
    <name type="scientific">Gimibacter soli</name>
    <dbReference type="NCBI Taxonomy" id="3024400"/>
    <lineage>
        <taxon>Bacteria</taxon>
        <taxon>Pseudomonadati</taxon>
        <taxon>Pseudomonadota</taxon>
        <taxon>Alphaproteobacteria</taxon>
        <taxon>Kordiimonadales</taxon>
        <taxon>Temperatibacteraceae</taxon>
        <taxon>Gimibacter</taxon>
    </lineage>
</organism>
<evidence type="ECO:0000256" key="1">
    <source>
        <dbReference type="SAM" id="Phobius"/>
    </source>
</evidence>
<keyword evidence="1" id="KW-0812">Transmembrane</keyword>
<feature type="transmembrane region" description="Helical" evidence="1">
    <location>
        <begin position="41"/>
        <end position="57"/>
    </location>
</feature>
<feature type="transmembrane region" description="Helical" evidence="1">
    <location>
        <begin position="121"/>
        <end position="142"/>
    </location>
</feature>
<dbReference type="AlphaFoldDB" id="A0AAE9XMT7"/>
<keyword evidence="1" id="KW-1133">Transmembrane helix</keyword>
<dbReference type="Proteomes" id="UP001217500">
    <property type="component" value="Chromosome"/>
</dbReference>
<name>A0AAE9XMT7_9PROT</name>
<dbReference type="EMBL" id="CP116805">
    <property type="protein sequence ID" value="WCL53877.1"/>
    <property type="molecule type" value="Genomic_DNA"/>
</dbReference>
<feature type="transmembrane region" description="Helical" evidence="1">
    <location>
        <begin position="7"/>
        <end position="25"/>
    </location>
</feature>
<evidence type="ECO:0000313" key="2">
    <source>
        <dbReference type="EMBL" id="WCL53877.1"/>
    </source>
</evidence>
<dbReference type="PROSITE" id="PS51257">
    <property type="entry name" value="PROKAR_LIPOPROTEIN"/>
    <property type="match status" value="1"/>
</dbReference>
<protein>
    <submittedName>
        <fullName evidence="2">Uncharacterized protein</fullName>
    </submittedName>
</protein>
<gene>
    <name evidence="2" type="ORF">PH603_15170</name>
</gene>
<reference evidence="2" key="1">
    <citation type="submission" date="2023-01" db="EMBL/GenBank/DDBJ databases">
        <title>The genome sequence of Kordiimonadaceae bacterium 6D33.</title>
        <authorList>
            <person name="Liu Y."/>
        </authorList>
    </citation>
    <scope>NUCLEOTIDE SEQUENCE</scope>
    <source>
        <strain evidence="2">6D33</strain>
    </source>
</reference>
<dbReference type="RefSeq" id="WP_289503551.1">
    <property type="nucleotide sequence ID" value="NZ_CP116805.1"/>
</dbReference>
<sequence length="146" mass="16014">MNTKLDSLTYAGAFLLVLGCFVPMFDFRMVGTVSYYDINNPDVYVLLVAAALAPAVIRLRKRSLAILGPVLAWAVLLWPMLKNMGKEDNALMDKLKDAVSDPLRQYAGNIFEHIDADVLAWGGYVFLASLVLYTLGGVLVSATARK</sequence>
<keyword evidence="3" id="KW-1185">Reference proteome</keyword>
<dbReference type="KEGG" id="gso:PH603_15170"/>
<proteinExistence type="predicted"/>
<evidence type="ECO:0000313" key="3">
    <source>
        <dbReference type="Proteomes" id="UP001217500"/>
    </source>
</evidence>